<reference evidence="2 4" key="1">
    <citation type="submission" date="2019-09" db="EMBL/GenBank/DDBJ databases">
        <title>Genome sequence of Clostridium sp. EA1.</title>
        <authorList>
            <person name="Poehlein A."/>
            <person name="Bengelsdorf F.R."/>
            <person name="Daniel R."/>
        </authorList>
    </citation>
    <scope>NUCLEOTIDE SEQUENCE [LARGE SCALE GENOMIC DNA]</scope>
    <source>
        <strain evidence="2 4">EA1</strain>
    </source>
</reference>
<dbReference type="OrthoDB" id="1862289at2"/>
<evidence type="ECO:0000256" key="1">
    <source>
        <dbReference type="SAM" id="Phobius"/>
    </source>
</evidence>
<feature type="transmembrane region" description="Helical" evidence="1">
    <location>
        <begin position="50"/>
        <end position="70"/>
    </location>
</feature>
<dbReference type="EMBL" id="CP060286">
    <property type="protein sequence ID" value="QNK41614.1"/>
    <property type="molecule type" value="Genomic_DNA"/>
</dbReference>
<dbReference type="EMBL" id="VWXL01000046">
    <property type="protein sequence ID" value="MVB10585.1"/>
    <property type="molecule type" value="Genomic_DNA"/>
</dbReference>
<evidence type="ECO:0000313" key="4">
    <source>
        <dbReference type="Proteomes" id="UP000469440"/>
    </source>
</evidence>
<keyword evidence="1" id="KW-0812">Transmembrane</keyword>
<sequence length="164" mass="18434">MAAGNTAYDFGMFEPKRREVQEPARQNNVIELPRERLEENRRPKRSVLKMLPTILSFLMIAGMAGAYIYGQVELSELSDSLGVVTKQLSEDQSVYTQMKMKSEAQMSLQSVENYASDQLGMEKVNRNQIENVTLAAGDKTQVLLPAQNGSWLSELVGSIRRFLS</sequence>
<dbReference type="RefSeq" id="WP_066647794.1">
    <property type="nucleotide sequence ID" value="NZ_CP060286.1"/>
</dbReference>
<protein>
    <recommendedName>
        <fullName evidence="6">Cell division protein FtsL</fullName>
    </recommendedName>
</protein>
<keyword evidence="4" id="KW-1185">Reference proteome</keyword>
<dbReference type="KEGG" id="cfem:HCR03_04980"/>
<evidence type="ECO:0000313" key="2">
    <source>
        <dbReference type="EMBL" id="MVB10585.1"/>
    </source>
</evidence>
<accession>A0A7G8TDC3</accession>
<name>A0A6N8HYB3_9FIRM</name>
<gene>
    <name evidence="2" type="ORF">CAFE_12800</name>
    <name evidence="3" type="ORF">HCR03_04980</name>
</gene>
<evidence type="ECO:0008006" key="6">
    <source>
        <dbReference type="Google" id="ProtNLM"/>
    </source>
</evidence>
<dbReference type="Proteomes" id="UP000515909">
    <property type="component" value="Chromosome"/>
</dbReference>
<reference evidence="3 5" key="2">
    <citation type="submission" date="2020-08" db="EMBL/GenBank/DDBJ databases">
        <title>The isolate Caproiciproducens sp. 7D4C2 produces n-caproate at mildly acidic conditions from hexoses: genome and rBOX comparison with related strains and chain-elongating bacteria.</title>
        <authorList>
            <person name="Esquivel-Elizondo S."/>
            <person name="Bagci C."/>
            <person name="Temovska M."/>
            <person name="Jeon B.S."/>
            <person name="Bessarab I."/>
            <person name="Williams R.B.H."/>
            <person name="Huson D.H."/>
            <person name="Angenent L.T."/>
        </authorList>
    </citation>
    <scope>NUCLEOTIDE SEQUENCE [LARGE SCALE GENOMIC DNA]</scope>
    <source>
        <strain evidence="3 5">7D4C2</strain>
    </source>
</reference>
<dbReference type="AlphaFoldDB" id="A0A6N8HYB3"/>
<keyword evidence="1" id="KW-1133">Transmembrane helix</keyword>
<dbReference type="Proteomes" id="UP000469440">
    <property type="component" value="Unassembled WGS sequence"/>
</dbReference>
<accession>A0A6N8HYB3</accession>
<proteinExistence type="predicted"/>
<evidence type="ECO:0000313" key="5">
    <source>
        <dbReference type="Proteomes" id="UP000515909"/>
    </source>
</evidence>
<organism evidence="2 4">
    <name type="scientific">Caproicibacter fermentans</name>
    <dbReference type="NCBI Taxonomy" id="2576756"/>
    <lineage>
        <taxon>Bacteria</taxon>
        <taxon>Bacillati</taxon>
        <taxon>Bacillota</taxon>
        <taxon>Clostridia</taxon>
        <taxon>Eubacteriales</taxon>
        <taxon>Acutalibacteraceae</taxon>
        <taxon>Caproicibacter</taxon>
    </lineage>
</organism>
<keyword evidence="1" id="KW-0472">Membrane</keyword>
<evidence type="ECO:0000313" key="3">
    <source>
        <dbReference type="EMBL" id="QNK41614.1"/>
    </source>
</evidence>